<organism evidence="2 3">
    <name type="scientific">Blumeria graminis f. sp. tritici</name>
    <dbReference type="NCBI Taxonomy" id="62690"/>
    <lineage>
        <taxon>Eukaryota</taxon>
        <taxon>Fungi</taxon>
        <taxon>Dikarya</taxon>
        <taxon>Ascomycota</taxon>
        <taxon>Pezizomycotina</taxon>
        <taxon>Leotiomycetes</taxon>
        <taxon>Erysiphales</taxon>
        <taxon>Erysiphaceae</taxon>
        <taxon>Blumeria</taxon>
    </lineage>
</organism>
<feature type="chain" id="PRO_5040759589" evidence="1">
    <location>
        <begin position="22"/>
        <end position="69"/>
    </location>
</feature>
<feature type="signal peptide" evidence="1">
    <location>
        <begin position="1"/>
        <end position="21"/>
    </location>
</feature>
<protein>
    <submittedName>
        <fullName evidence="2">Bgt-55106</fullName>
    </submittedName>
</protein>
<reference evidence="2 3" key="1">
    <citation type="submission" date="2018-08" db="EMBL/GenBank/DDBJ databases">
        <authorList>
            <person name="Muller C M."/>
        </authorList>
    </citation>
    <scope>NUCLEOTIDE SEQUENCE [LARGE SCALE GENOMIC DNA]</scope>
</reference>
<dbReference type="EMBL" id="LR026994">
    <property type="protein sequence ID" value="VDB96458.1"/>
    <property type="molecule type" value="Genomic_DNA"/>
</dbReference>
<gene>
    <name evidence="2" type="ORF">BGT96224V316_LOCUS8445</name>
</gene>
<sequence>MKYFTLASFTAMLSILPNASAEKYYECNGKHILYSTIVENANMGCKALFGNGDNFLATLPGQNPMTVYF</sequence>
<evidence type="ECO:0000313" key="3">
    <source>
        <dbReference type="Proteomes" id="UP000324639"/>
    </source>
</evidence>
<dbReference type="Proteomes" id="UP000324639">
    <property type="component" value="Chromosome Bgt_-11"/>
</dbReference>
<accession>A0A9X9MQD9</accession>
<dbReference type="AlphaFoldDB" id="A0A9X9MQD9"/>
<evidence type="ECO:0000256" key="1">
    <source>
        <dbReference type="SAM" id="SignalP"/>
    </source>
</evidence>
<keyword evidence="3" id="KW-1185">Reference proteome</keyword>
<evidence type="ECO:0000313" key="2">
    <source>
        <dbReference type="EMBL" id="VDB96458.1"/>
    </source>
</evidence>
<keyword evidence="1" id="KW-0732">Signal</keyword>
<proteinExistence type="predicted"/>
<name>A0A9X9MQD9_BLUGR</name>